<evidence type="ECO:0000256" key="2">
    <source>
        <dbReference type="ARBA" id="ARBA00009533"/>
    </source>
</evidence>
<name>A0A238LC17_9RHOB</name>
<feature type="modified residue" description="N6-(pyridoxal phosphate)lysine" evidence="6">
    <location>
        <position position="307"/>
    </location>
</feature>
<proteinExistence type="inferred from homology"/>
<comment type="similarity">
    <text evidence="2 7">Belongs to the group II decarboxylase family.</text>
</comment>
<reference evidence="8 9" key="1">
    <citation type="submission" date="2017-05" db="EMBL/GenBank/DDBJ databases">
        <authorList>
            <person name="Song R."/>
            <person name="Chenine A.L."/>
            <person name="Ruprecht R.M."/>
        </authorList>
    </citation>
    <scope>NUCLEOTIDE SEQUENCE [LARGE SCALE GENOMIC DNA]</scope>
    <source>
        <strain evidence="8 9">CECT 8899</strain>
    </source>
</reference>
<dbReference type="InterPro" id="IPR002129">
    <property type="entry name" value="PyrdxlP-dep_de-COase"/>
</dbReference>
<evidence type="ECO:0000256" key="7">
    <source>
        <dbReference type="RuleBase" id="RU000382"/>
    </source>
</evidence>
<dbReference type="InterPro" id="IPR015424">
    <property type="entry name" value="PyrdxlP-dep_Trfase"/>
</dbReference>
<dbReference type="GO" id="GO:0033983">
    <property type="term" value="F:diaminobutyrate decarboxylase activity"/>
    <property type="evidence" value="ECO:0007669"/>
    <property type="project" value="UniProtKB-EC"/>
</dbReference>
<dbReference type="RefSeq" id="WP_245820436.1">
    <property type="nucleotide sequence ID" value="NZ_FXZK01000001.1"/>
</dbReference>
<dbReference type="Gene3D" id="3.40.640.10">
    <property type="entry name" value="Type I PLP-dependent aspartate aminotransferase-like (Major domain)"/>
    <property type="match status" value="1"/>
</dbReference>
<dbReference type="Gene3D" id="1.20.1340.10">
    <property type="entry name" value="dopa decarboxylase, N-terminal domain"/>
    <property type="match status" value="1"/>
</dbReference>
<keyword evidence="5 7" id="KW-0456">Lyase</keyword>
<keyword evidence="9" id="KW-1185">Reference proteome</keyword>
<keyword evidence="3" id="KW-0210">Decarboxylase</keyword>
<evidence type="ECO:0000256" key="1">
    <source>
        <dbReference type="ARBA" id="ARBA00001933"/>
    </source>
</evidence>
<dbReference type="Proteomes" id="UP000201613">
    <property type="component" value="Unassembled WGS sequence"/>
</dbReference>
<evidence type="ECO:0000313" key="9">
    <source>
        <dbReference type="Proteomes" id="UP000201613"/>
    </source>
</evidence>
<protein>
    <submittedName>
        <fullName evidence="8">L-2,4-diaminobutyrate decarboxylase</fullName>
        <ecNumber evidence="8">4.1.1.86</ecNumber>
    </submittedName>
</protein>
<dbReference type="GO" id="GO:0019752">
    <property type="term" value="P:carboxylic acid metabolic process"/>
    <property type="evidence" value="ECO:0007669"/>
    <property type="project" value="InterPro"/>
</dbReference>
<accession>A0A238LC17</accession>
<organism evidence="8 9">
    <name type="scientific">Flavimaricola marinus</name>
    <dbReference type="NCBI Taxonomy" id="1819565"/>
    <lineage>
        <taxon>Bacteria</taxon>
        <taxon>Pseudomonadati</taxon>
        <taxon>Pseudomonadota</taxon>
        <taxon>Alphaproteobacteria</taxon>
        <taxon>Rhodobacterales</taxon>
        <taxon>Paracoccaceae</taxon>
        <taxon>Flavimaricola</taxon>
    </lineage>
</organism>
<gene>
    <name evidence="8" type="primary">ddc_1</name>
    <name evidence="8" type="ORF">LOM8899_01085</name>
</gene>
<dbReference type="AlphaFoldDB" id="A0A238LC17"/>
<dbReference type="InterPro" id="IPR015421">
    <property type="entry name" value="PyrdxlP-dep_Trfase_major"/>
</dbReference>
<comment type="cofactor">
    <cofactor evidence="1 6 7">
        <name>pyridoxal 5'-phosphate</name>
        <dbReference type="ChEBI" id="CHEBI:597326"/>
    </cofactor>
</comment>
<dbReference type="SUPFAM" id="SSF53383">
    <property type="entry name" value="PLP-dependent transferases"/>
    <property type="match status" value="1"/>
</dbReference>
<evidence type="ECO:0000256" key="6">
    <source>
        <dbReference type="PIRSR" id="PIRSR602129-50"/>
    </source>
</evidence>
<evidence type="ECO:0000256" key="5">
    <source>
        <dbReference type="ARBA" id="ARBA00023239"/>
    </source>
</evidence>
<dbReference type="PANTHER" id="PTHR11999">
    <property type="entry name" value="GROUP II PYRIDOXAL-5-PHOSPHATE DECARBOXYLASE"/>
    <property type="match status" value="1"/>
</dbReference>
<dbReference type="GO" id="GO:0006520">
    <property type="term" value="P:amino acid metabolic process"/>
    <property type="evidence" value="ECO:0007669"/>
    <property type="project" value="InterPro"/>
</dbReference>
<evidence type="ECO:0000256" key="4">
    <source>
        <dbReference type="ARBA" id="ARBA00022898"/>
    </source>
</evidence>
<evidence type="ECO:0000313" key="8">
    <source>
        <dbReference type="EMBL" id="SMY06955.1"/>
    </source>
</evidence>
<keyword evidence="4 6" id="KW-0663">Pyridoxal phosphate</keyword>
<evidence type="ECO:0000256" key="3">
    <source>
        <dbReference type="ARBA" id="ARBA00022793"/>
    </source>
</evidence>
<dbReference type="PRINTS" id="PR00800">
    <property type="entry name" value="YHDCRBOXLASE"/>
</dbReference>
<dbReference type="Pfam" id="PF00282">
    <property type="entry name" value="Pyridoxal_deC"/>
    <property type="match status" value="1"/>
</dbReference>
<dbReference type="EC" id="4.1.1.86" evidence="8"/>
<dbReference type="EMBL" id="FXZK01000001">
    <property type="protein sequence ID" value="SMY06955.1"/>
    <property type="molecule type" value="Genomic_DNA"/>
</dbReference>
<dbReference type="GO" id="GO:0030170">
    <property type="term" value="F:pyridoxal phosphate binding"/>
    <property type="evidence" value="ECO:0007669"/>
    <property type="project" value="InterPro"/>
</dbReference>
<dbReference type="PANTHER" id="PTHR11999:SF70">
    <property type="entry name" value="MIP05841P"/>
    <property type="match status" value="1"/>
</dbReference>
<sequence length="489" mass="52787">MARIREDASEISLDPDNWDEMRRLAHGMVDDAIARLQGLRDGPVWQPMPAATRQGFEGPPPAKGTPLDAVYADVTGTLYPYAMGNIHPRFWGWYMGAGCLTGALADFLAGVDGTNLGGGDTGAAQVDLQVTDWLRQMMGFPEGASGILVNAGSMANIVGLTAARNAMAGVDLHQQSVADIAAPLRFYASDQVHNCHMKAMNLLGLGAKALVRVPTDDAFQMDMDALRKAIQADREAGLRPACVIATAGTTNTSSIDPVPEIADLCGEEGLWLHVDGCIGAMFAIAPESRHLVAGIDRADSLALDLHKGLQAPFDVGCALVRDRRIHRATFAEDAEYLQVATRGLAAAEFLHDYGPETSRGFRALKVWMMLRQFGVETFGRMLDQTVAQARHLTSLVEKEPQLALMAPTVAAVVCFRHEPDGLDEAGLRAHNTEIMLRLQETGIAVISDTTLRGRHCLRVAICNHRTRSEDLDLLVAEVLRIGADLLQPA</sequence>
<dbReference type="InterPro" id="IPR010977">
    <property type="entry name" value="Aromatic_deC"/>
</dbReference>
<dbReference type="InterPro" id="IPR015422">
    <property type="entry name" value="PyrdxlP-dep_Trfase_small"/>
</dbReference>
<dbReference type="Gene3D" id="3.90.1150.10">
    <property type="entry name" value="Aspartate Aminotransferase, domain 1"/>
    <property type="match status" value="1"/>
</dbReference>